<keyword evidence="16" id="KW-1185">Reference proteome</keyword>
<evidence type="ECO:0000256" key="5">
    <source>
        <dbReference type="ARBA" id="ARBA00022490"/>
    </source>
</evidence>
<dbReference type="GO" id="GO:0008270">
    <property type="term" value="F:zinc ion binding"/>
    <property type="evidence" value="ECO:0007669"/>
    <property type="project" value="UniProtKB-KW"/>
</dbReference>
<reference evidence="15 16" key="1">
    <citation type="journal article" date="2019" name="Sci. Rep.">
        <title>Comparative genomics of chytrid fungi reveal insights into the obligate biotrophic and pathogenic lifestyle of Synchytrium endobioticum.</title>
        <authorList>
            <person name="van de Vossenberg B.T.L.H."/>
            <person name="Warris S."/>
            <person name="Nguyen H.D.T."/>
            <person name="van Gent-Pelzer M.P.E."/>
            <person name="Joly D.L."/>
            <person name="van de Geest H.C."/>
            <person name="Bonants P.J.M."/>
            <person name="Smith D.S."/>
            <person name="Levesque C.A."/>
            <person name="van der Lee T.A.J."/>
        </authorList>
    </citation>
    <scope>NUCLEOTIDE SEQUENCE [LARGE SCALE GENOMIC DNA]</scope>
    <source>
        <strain evidence="15 16">CBS 809.83</strain>
    </source>
</reference>
<dbReference type="AlphaFoldDB" id="A0A507EDN2"/>
<feature type="compositionally biased region" description="Basic and acidic residues" evidence="13">
    <location>
        <begin position="365"/>
        <end position="382"/>
    </location>
</feature>
<dbReference type="Pfam" id="PF25447">
    <property type="entry name" value="RING_ZNF598"/>
    <property type="match status" value="1"/>
</dbReference>
<feature type="compositionally biased region" description="Low complexity" evidence="13">
    <location>
        <begin position="1"/>
        <end position="17"/>
    </location>
</feature>
<dbReference type="Gene3D" id="3.30.40.10">
    <property type="entry name" value="Zinc/RING finger domain, C3HC4 (zinc finger)"/>
    <property type="match status" value="1"/>
</dbReference>
<dbReference type="SUPFAM" id="SSF57850">
    <property type="entry name" value="RING/U-box"/>
    <property type="match status" value="1"/>
</dbReference>
<dbReference type="InterPro" id="IPR056437">
    <property type="entry name" value="Znf-C2H2_ZNF598/HEL2"/>
</dbReference>
<feature type="region of interest" description="Disordered" evidence="13">
    <location>
        <begin position="667"/>
        <end position="739"/>
    </location>
</feature>
<dbReference type="Pfam" id="PF23202">
    <property type="entry name" value="PAH_ZNF598"/>
    <property type="match status" value="1"/>
</dbReference>
<evidence type="ECO:0000256" key="1">
    <source>
        <dbReference type="ARBA" id="ARBA00000900"/>
    </source>
</evidence>
<evidence type="ECO:0000256" key="8">
    <source>
        <dbReference type="ARBA" id="ARBA00022723"/>
    </source>
</evidence>
<evidence type="ECO:0000256" key="9">
    <source>
        <dbReference type="ARBA" id="ARBA00022771"/>
    </source>
</evidence>
<comment type="similarity">
    <text evidence="11">Belongs to the ZNF598/HEL2 family.</text>
</comment>
<proteinExistence type="inferred from homology"/>
<dbReference type="Pfam" id="PF23230">
    <property type="entry name" value="zf-C2H2_13"/>
    <property type="match status" value="1"/>
</dbReference>
<comment type="catalytic activity">
    <reaction evidence="1">
        <text>S-ubiquitinyl-[E2 ubiquitin-conjugating enzyme]-L-cysteine + [acceptor protein]-L-lysine = [E2 ubiquitin-conjugating enzyme]-L-cysteine + N(6)-ubiquitinyl-[acceptor protein]-L-lysine.</text>
        <dbReference type="EC" id="2.3.2.27"/>
    </reaction>
</comment>
<dbReference type="Proteomes" id="UP000318582">
    <property type="component" value="Unassembled WGS sequence"/>
</dbReference>
<keyword evidence="9 12" id="KW-0863">Zinc-finger</keyword>
<feature type="compositionally biased region" description="Low complexity" evidence="13">
    <location>
        <begin position="830"/>
        <end position="839"/>
    </location>
</feature>
<dbReference type="InterPro" id="IPR013087">
    <property type="entry name" value="Znf_C2H2_type"/>
</dbReference>
<feature type="compositionally biased region" description="Low complexity" evidence="13">
    <location>
        <begin position="451"/>
        <end position="464"/>
    </location>
</feature>
<comment type="subcellular location">
    <subcellularLocation>
        <location evidence="2">Cytoplasm</location>
    </subcellularLocation>
</comment>
<dbReference type="InterPro" id="IPR044288">
    <property type="entry name" value="ZNF598/HEL2"/>
</dbReference>
<accession>A0A507EDN2</accession>
<sequence length="852" mass="93308">MPDNSSSNSSNKSNNPGRKGKGKNNFVPFDHKSIPAKSSGLGPAQPPPRRPSIPLVNAPVAGTIQVQHPQTVPVTQEEEGEELCFICADTVTWYAIGECNHRVCHLCSLRLRALYKQKTCALCKTDLHEVVYTKEKKKLFQEFDLPRMAAHDRKLKIFFDSPEIYEDVMILLRFNCPDPGCDVACTEGWRELKDHVRKSHGMYMCELCTRHKKLFTHEHALYTRAMLDRHNRTGDPDDPSFKGHPQCGFCRVNYYGQDELFEHCREKHEQCFLCQRNGVRNQYYKNYLEMEAHFQSDHYPCYDPECLEKKFVVFNSEIDLAGHQLEVHGNQKSKAKGQHLDLTFTYAGSPSRDIETNQSRRAPATKREKGGRNGRGERENHENVNNAINNSGGAMFRQAGDARPVSQDQALQSVGRQENANVRLLRPPPGFGSALTGSKPVVSEASTDDWPVQSAPAARQPSPAIMQSIPAMPTPSEAAGSALPSNASTSSGSPSPEEAEVFQKVQQVLNHSTTKVTEFKSLAAAFRQSLVSADDFVSGFMSLAMQNKSGKQLKDAENEAGKVWRRMADTVPDPEEESDQPKGKGKGKGKFVPLYSAPRTGGKLKNEMMRAWNDWKVQARDEPAPRPPIPSYANSAATPSSILPVTSAKTPAASAARVLVIKNKASKQRVTRGGVGLTSSRASSAGSNTSVWERVNKNLENGNSTGDEEQQDKRLPVTFKGAPPPEPDTPNPSPPQSPAITATLALQSGYNYPSLPSNGKPAPAAAVPFSQAAVQARHNTGRMARQVNEAKEFPGLPSRPPKPAVVRAINGRIGGGKVGGGWGEDRNQASNTDSDSSSNKKGKRGVTLMHFG</sequence>
<keyword evidence="7" id="KW-0808">Transferase</keyword>
<evidence type="ECO:0000256" key="2">
    <source>
        <dbReference type="ARBA" id="ARBA00004496"/>
    </source>
</evidence>
<keyword evidence="10" id="KW-0862">Zinc</keyword>
<dbReference type="InterPro" id="IPR001841">
    <property type="entry name" value="Znf_RING"/>
</dbReference>
<keyword evidence="8" id="KW-0479">Metal-binding</keyword>
<dbReference type="STRING" id="109895.A0A507EDN2"/>
<dbReference type="EMBL" id="QEAQ01000005">
    <property type="protein sequence ID" value="TPX61842.1"/>
    <property type="molecule type" value="Genomic_DNA"/>
</dbReference>
<feature type="compositionally biased region" description="Pro residues" evidence="13">
    <location>
        <begin position="722"/>
        <end position="737"/>
    </location>
</feature>
<feature type="domain" description="RING-type" evidence="14">
    <location>
        <begin position="84"/>
        <end position="124"/>
    </location>
</feature>
<dbReference type="InterPro" id="IPR057634">
    <property type="entry name" value="PAH_ZNF598/HEL2"/>
</dbReference>
<evidence type="ECO:0000256" key="3">
    <source>
        <dbReference type="ARBA" id="ARBA00004906"/>
    </source>
</evidence>
<dbReference type="CDD" id="cd16615">
    <property type="entry name" value="RING-HC_ZNF598"/>
    <property type="match status" value="1"/>
</dbReference>
<dbReference type="EC" id="2.3.2.27" evidence="4"/>
<evidence type="ECO:0000259" key="14">
    <source>
        <dbReference type="PROSITE" id="PS50089"/>
    </source>
</evidence>
<evidence type="ECO:0000256" key="10">
    <source>
        <dbReference type="ARBA" id="ARBA00022833"/>
    </source>
</evidence>
<feature type="compositionally biased region" description="Low complexity" evidence="13">
    <location>
        <begin position="481"/>
        <end position="496"/>
    </location>
</feature>
<evidence type="ECO:0000256" key="11">
    <source>
        <dbReference type="ARBA" id="ARBA00035113"/>
    </source>
</evidence>
<dbReference type="PROSITE" id="PS50089">
    <property type="entry name" value="ZF_RING_2"/>
    <property type="match status" value="1"/>
</dbReference>
<keyword evidence="5" id="KW-0963">Cytoplasm</keyword>
<name>A0A507EDN2_9FUNG</name>
<feature type="compositionally biased region" description="Low complexity" evidence="13">
    <location>
        <begin position="678"/>
        <end position="690"/>
    </location>
</feature>
<comment type="caution">
    <text evidence="15">The sequence shown here is derived from an EMBL/GenBank/DDBJ whole genome shotgun (WGS) entry which is preliminary data.</text>
</comment>
<comment type="pathway">
    <text evidence="3">Protein modification; protein ubiquitination.</text>
</comment>
<evidence type="ECO:0000313" key="15">
    <source>
        <dbReference type="EMBL" id="TPX61842.1"/>
    </source>
</evidence>
<feature type="region of interest" description="Disordered" evidence="13">
    <location>
        <begin position="427"/>
        <end position="501"/>
    </location>
</feature>
<feature type="region of interest" description="Disordered" evidence="13">
    <location>
        <begin position="569"/>
        <end position="599"/>
    </location>
</feature>
<dbReference type="InterPro" id="IPR013083">
    <property type="entry name" value="Znf_RING/FYVE/PHD"/>
</dbReference>
<dbReference type="GO" id="GO:0072344">
    <property type="term" value="P:rescue of stalled ribosome"/>
    <property type="evidence" value="ECO:0007669"/>
    <property type="project" value="InterPro"/>
</dbReference>
<feature type="region of interest" description="Disordered" evidence="13">
    <location>
        <begin position="1"/>
        <end position="55"/>
    </location>
</feature>
<dbReference type="PANTHER" id="PTHR22938:SF0">
    <property type="entry name" value="E3 UBIQUITIN-PROTEIN LIGASE ZNF598"/>
    <property type="match status" value="1"/>
</dbReference>
<evidence type="ECO:0000256" key="7">
    <source>
        <dbReference type="ARBA" id="ARBA00022679"/>
    </source>
</evidence>
<feature type="region of interest" description="Disordered" evidence="13">
    <location>
        <begin position="811"/>
        <end position="852"/>
    </location>
</feature>
<gene>
    <name evidence="15" type="ORF">PhCBS80983_g00755</name>
</gene>
<dbReference type="GO" id="GO:0005737">
    <property type="term" value="C:cytoplasm"/>
    <property type="evidence" value="ECO:0007669"/>
    <property type="project" value="UniProtKB-SubCell"/>
</dbReference>
<dbReference type="SMART" id="SM00355">
    <property type="entry name" value="ZnF_C2H2"/>
    <property type="match status" value="4"/>
</dbReference>
<evidence type="ECO:0000256" key="12">
    <source>
        <dbReference type="PROSITE-ProRule" id="PRU00175"/>
    </source>
</evidence>
<dbReference type="GO" id="GO:0061630">
    <property type="term" value="F:ubiquitin protein ligase activity"/>
    <property type="evidence" value="ECO:0007669"/>
    <property type="project" value="UniProtKB-EC"/>
</dbReference>
<dbReference type="GO" id="GO:0043022">
    <property type="term" value="F:ribosome binding"/>
    <property type="evidence" value="ECO:0007669"/>
    <property type="project" value="TreeGrafter"/>
</dbReference>
<dbReference type="GO" id="GO:0016567">
    <property type="term" value="P:protein ubiquitination"/>
    <property type="evidence" value="ECO:0007669"/>
    <property type="project" value="TreeGrafter"/>
</dbReference>
<feature type="compositionally biased region" description="Gly residues" evidence="13">
    <location>
        <begin position="812"/>
        <end position="822"/>
    </location>
</feature>
<organism evidence="15 16">
    <name type="scientific">Powellomyces hirtus</name>
    <dbReference type="NCBI Taxonomy" id="109895"/>
    <lineage>
        <taxon>Eukaryota</taxon>
        <taxon>Fungi</taxon>
        <taxon>Fungi incertae sedis</taxon>
        <taxon>Chytridiomycota</taxon>
        <taxon>Chytridiomycota incertae sedis</taxon>
        <taxon>Chytridiomycetes</taxon>
        <taxon>Spizellomycetales</taxon>
        <taxon>Powellomycetaceae</taxon>
        <taxon>Powellomyces</taxon>
    </lineage>
</organism>
<feature type="region of interest" description="Disordered" evidence="13">
    <location>
        <begin position="347"/>
        <end position="384"/>
    </location>
</feature>
<evidence type="ECO:0000313" key="16">
    <source>
        <dbReference type="Proteomes" id="UP000318582"/>
    </source>
</evidence>
<protein>
    <recommendedName>
        <fullName evidence="4">RING-type E3 ubiquitin transferase</fullName>
        <ecNumber evidence="4">2.3.2.27</ecNumber>
    </recommendedName>
</protein>
<evidence type="ECO:0000256" key="4">
    <source>
        <dbReference type="ARBA" id="ARBA00012483"/>
    </source>
</evidence>
<dbReference type="InterPro" id="IPR041888">
    <property type="entry name" value="RING-HC_ZNF598/HEL2"/>
</dbReference>
<dbReference type="PANTHER" id="PTHR22938">
    <property type="entry name" value="ZINC FINGER PROTEIN 598"/>
    <property type="match status" value="1"/>
</dbReference>
<evidence type="ECO:0000256" key="13">
    <source>
        <dbReference type="SAM" id="MobiDB-lite"/>
    </source>
</evidence>
<keyword evidence="6" id="KW-0597">Phosphoprotein</keyword>
<evidence type="ECO:0000256" key="6">
    <source>
        <dbReference type="ARBA" id="ARBA00022553"/>
    </source>
</evidence>